<dbReference type="InterPro" id="IPR003594">
    <property type="entry name" value="HATPase_dom"/>
</dbReference>
<dbReference type="PROSITE" id="PS50110">
    <property type="entry name" value="RESPONSE_REGULATORY"/>
    <property type="match status" value="3"/>
</dbReference>
<feature type="modified residue" description="4-aspartylphosphate" evidence="5">
    <location>
        <position position="575"/>
    </location>
</feature>
<feature type="domain" description="Response regulatory" evidence="7">
    <location>
        <begin position="5"/>
        <end position="122"/>
    </location>
</feature>
<feature type="modified residue" description="4-aspartylphosphate" evidence="5">
    <location>
        <position position="57"/>
    </location>
</feature>
<feature type="domain" description="Response regulatory" evidence="7">
    <location>
        <begin position="399"/>
        <end position="518"/>
    </location>
</feature>
<evidence type="ECO:0000259" key="7">
    <source>
        <dbReference type="PROSITE" id="PS50110"/>
    </source>
</evidence>
<dbReference type="InterPro" id="IPR036890">
    <property type="entry name" value="HATPase_C_sf"/>
</dbReference>
<proteinExistence type="predicted"/>
<dbReference type="PROSITE" id="PS50109">
    <property type="entry name" value="HIS_KIN"/>
    <property type="match status" value="1"/>
</dbReference>
<evidence type="ECO:0000256" key="3">
    <source>
        <dbReference type="ARBA" id="ARBA00022553"/>
    </source>
</evidence>
<dbReference type="CDD" id="cd16922">
    <property type="entry name" value="HATPase_EvgS-ArcB-TorS-like"/>
    <property type="match status" value="1"/>
</dbReference>
<dbReference type="CDD" id="cd00082">
    <property type="entry name" value="HisKA"/>
    <property type="match status" value="1"/>
</dbReference>
<dbReference type="Pfam" id="PF00512">
    <property type="entry name" value="HisKA"/>
    <property type="match status" value="1"/>
</dbReference>
<dbReference type="SMART" id="SM00387">
    <property type="entry name" value="HATPase_c"/>
    <property type="match status" value="1"/>
</dbReference>
<dbReference type="SMART" id="SM00448">
    <property type="entry name" value="REC"/>
    <property type="match status" value="3"/>
</dbReference>
<feature type="domain" description="Response regulatory" evidence="7">
    <location>
        <begin position="526"/>
        <end position="633"/>
    </location>
</feature>
<keyword evidence="9" id="KW-1185">Reference proteome</keyword>
<dbReference type="EMBL" id="JBGMEL010000007">
    <property type="protein sequence ID" value="MFA0790670.1"/>
    <property type="molecule type" value="Genomic_DNA"/>
</dbReference>
<dbReference type="InterPro" id="IPR003661">
    <property type="entry name" value="HisK_dim/P_dom"/>
</dbReference>
<dbReference type="SUPFAM" id="SSF55874">
    <property type="entry name" value="ATPase domain of HSP90 chaperone/DNA topoisomerase II/histidine kinase"/>
    <property type="match status" value="1"/>
</dbReference>
<protein>
    <recommendedName>
        <fullName evidence="2">histidine kinase</fullName>
        <ecNumber evidence="2">2.7.13.3</ecNumber>
    </recommendedName>
</protein>
<name>A0ABV4NMW5_9GAMM</name>
<accession>A0ABV4NMW5</accession>
<dbReference type="Pfam" id="PF02518">
    <property type="entry name" value="HATPase_c"/>
    <property type="match status" value="1"/>
</dbReference>
<evidence type="ECO:0000256" key="4">
    <source>
        <dbReference type="ARBA" id="ARBA00023012"/>
    </source>
</evidence>
<evidence type="ECO:0000313" key="8">
    <source>
        <dbReference type="EMBL" id="MFA0790670.1"/>
    </source>
</evidence>
<dbReference type="CDD" id="cd17546">
    <property type="entry name" value="REC_hyHK_CKI1_RcsC-like"/>
    <property type="match status" value="2"/>
</dbReference>
<dbReference type="InterPro" id="IPR004358">
    <property type="entry name" value="Sig_transdc_His_kin-like_C"/>
</dbReference>
<dbReference type="SMART" id="SM00388">
    <property type="entry name" value="HisKA"/>
    <property type="match status" value="1"/>
</dbReference>
<dbReference type="Gene3D" id="3.30.565.10">
    <property type="entry name" value="Histidine kinase-like ATPase, C-terminal domain"/>
    <property type="match status" value="1"/>
</dbReference>
<keyword evidence="4" id="KW-0902">Two-component regulatory system</keyword>
<dbReference type="Gene3D" id="1.10.287.130">
    <property type="match status" value="1"/>
</dbReference>
<gene>
    <name evidence="8" type="ORF">ACCI51_08925</name>
</gene>
<evidence type="ECO:0000256" key="1">
    <source>
        <dbReference type="ARBA" id="ARBA00000085"/>
    </source>
</evidence>
<dbReference type="CDD" id="cd00156">
    <property type="entry name" value="REC"/>
    <property type="match status" value="1"/>
</dbReference>
<comment type="catalytic activity">
    <reaction evidence="1">
        <text>ATP + protein L-histidine = ADP + protein N-phospho-L-histidine.</text>
        <dbReference type="EC" id="2.7.13.3"/>
    </reaction>
</comment>
<dbReference type="SUPFAM" id="SSF52172">
    <property type="entry name" value="CheY-like"/>
    <property type="match status" value="3"/>
</dbReference>
<organism evidence="8 9">
    <name type="scientific">Microbulbifer echini</name>
    <dbReference type="NCBI Taxonomy" id="1529067"/>
    <lineage>
        <taxon>Bacteria</taxon>
        <taxon>Pseudomonadati</taxon>
        <taxon>Pseudomonadota</taxon>
        <taxon>Gammaproteobacteria</taxon>
        <taxon>Cellvibrionales</taxon>
        <taxon>Microbulbiferaceae</taxon>
        <taxon>Microbulbifer</taxon>
    </lineage>
</organism>
<dbReference type="PRINTS" id="PR00344">
    <property type="entry name" value="BCTRLSENSOR"/>
</dbReference>
<dbReference type="Gene3D" id="3.40.50.2300">
    <property type="match status" value="3"/>
</dbReference>
<dbReference type="InterPro" id="IPR036097">
    <property type="entry name" value="HisK_dim/P_sf"/>
</dbReference>
<dbReference type="RefSeq" id="WP_371843334.1">
    <property type="nucleotide sequence ID" value="NZ_JBGMEL010000007.1"/>
</dbReference>
<dbReference type="InterPro" id="IPR011006">
    <property type="entry name" value="CheY-like_superfamily"/>
</dbReference>
<feature type="modified residue" description="4-aspartylphosphate" evidence="5">
    <location>
        <position position="453"/>
    </location>
</feature>
<dbReference type="SUPFAM" id="SSF47384">
    <property type="entry name" value="Homodimeric domain of signal transducing histidine kinase"/>
    <property type="match status" value="1"/>
</dbReference>
<keyword evidence="3 5" id="KW-0597">Phosphoprotein</keyword>
<feature type="domain" description="Histidine kinase" evidence="6">
    <location>
        <begin position="151"/>
        <end position="371"/>
    </location>
</feature>
<dbReference type="Proteomes" id="UP001569414">
    <property type="component" value="Unassembled WGS sequence"/>
</dbReference>
<evidence type="ECO:0000259" key="6">
    <source>
        <dbReference type="PROSITE" id="PS50109"/>
    </source>
</evidence>
<dbReference type="InterPro" id="IPR001789">
    <property type="entry name" value="Sig_transdc_resp-reg_receiver"/>
</dbReference>
<sequence length="633" mass="70082">MGVTRLLLVEDDEDDFIIAKDLLQDIDPEGYQIEWARSPEEAHKYFASNNFDVCLLDYSLGALTGLQILAEARRQGFDAPIIMLTGHDDSTLDAEALSAGAVDYLVKTQLTAARLSRAIRYAVSRRDMERERLERLKAEAENKSKSEFLAHLSHELRTPLTSILGYTDLLLQNHKGQQQLDHLSIIKRNGYHLLSLLNDVLDLSKIEAGRLEVQFSELALPGFLAELYQLIAIKAEDKGIRFSIDIQTELPSQIITDTTRLRQILLNFLSNAVKFTDTGEVRLEVDATRLEHSCQLRFRVIDTGIGIPPAEQEKLFTPFVQAHGGAHRSELGSGLGLAISRQLAQLLGGKISLHSEEGSGSCFTLTLECKHPAQYQYQTWDIQQPSSAVHIQTPSLSGQVLVTDDLREIRELVAHLLESAGCNVQQAANGQEAINLLLAARNNGKPFDLVVMDVQMPIMDGLTATQELRMLGFETPVIALTAQTMLGERQRCLDAGCTDHLGKPVQPDQLFDLLTKHLPAPAINKKLILVEDDEDARSATQQLLIALGWETKACGDAQSALELFATYQPNLILMDINLPDMDGFTLAKRIRKLSYTGRLLAATGESPNSDKLTESGFDGILSKPYDLNKLAQL</sequence>
<evidence type="ECO:0000313" key="9">
    <source>
        <dbReference type="Proteomes" id="UP001569414"/>
    </source>
</evidence>
<comment type="caution">
    <text evidence="8">The sequence shown here is derived from an EMBL/GenBank/DDBJ whole genome shotgun (WGS) entry which is preliminary data.</text>
</comment>
<dbReference type="Pfam" id="PF00072">
    <property type="entry name" value="Response_reg"/>
    <property type="match status" value="3"/>
</dbReference>
<evidence type="ECO:0000256" key="2">
    <source>
        <dbReference type="ARBA" id="ARBA00012438"/>
    </source>
</evidence>
<evidence type="ECO:0000256" key="5">
    <source>
        <dbReference type="PROSITE-ProRule" id="PRU00169"/>
    </source>
</evidence>
<dbReference type="EC" id="2.7.13.3" evidence="2"/>
<dbReference type="PANTHER" id="PTHR45339:SF1">
    <property type="entry name" value="HYBRID SIGNAL TRANSDUCTION HISTIDINE KINASE J"/>
    <property type="match status" value="1"/>
</dbReference>
<reference evidence="8 9" key="1">
    <citation type="submission" date="2024-08" db="EMBL/GenBank/DDBJ databases">
        <authorList>
            <person name="Ishaq N."/>
        </authorList>
    </citation>
    <scope>NUCLEOTIDE SEQUENCE [LARGE SCALE GENOMIC DNA]</scope>
    <source>
        <strain evidence="8 9">JCM 30400</strain>
    </source>
</reference>
<dbReference type="PANTHER" id="PTHR45339">
    <property type="entry name" value="HYBRID SIGNAL TRANSDUCTION HISTIDINE KINASE J"/>
    <property type="match status" value="1"/>
</dbReference>
<dbReference type="InterPro" id="IPR005467">
    <property type="entry name" value="His_kinase_dom"/>
</dbReference>